<organism evidence="2 3">
    <name type="scientific">Acidianus manzaensis</name>
    <dbReference type="NCBI Taxonomy" id="282676"/>
    <lineage>
        <taxon>Archaea</taxon>
        <taxon>Thermoproteota</taxon>
        <taxon>Thermoprotei</taxon>
        <taxon>Sulfolobales</taxon>
        <taxon>Sulfolobaceae</taxon>
        <taxon>Acidianus</taxon>
    </lineage>
</organism>
<dbReference type="SUPFAM" id="SSF54637">
    <property type="entry name" value="Thioesterase/thiol ester dehydrase-isomerase"/>
    <property type="match status" value="1"/>
</dbReference>
<gene>
    <name evidence="2" type="ORF">B6F84_00710</name>
</gene>
<dbReference type="PANTHER" id="PTHR43664">
    <property type="entry name" value="MONOAMINE OXIDASE-RELATED"/>
    <property type="match status" value="1"/>
</dbReference>
<evidence type="ECO:0000313" key="2">
    <source>
        <dbReference type="EMBL" id="ARM76997.1"/>
    </source>
</evidence>
<dbReference type="AlphaFoldDB" id="A0A1W6K3B6"/>
<dbReference type="InterPro" id="IPR002539">
    <property type="entry name" value="MaoC-like_dom"/>
</dbReference>
<dbReference type="InterPro" id="IPR029069">
    <property type="entry name" value="HotDog_dom_sf"/>
</dbReference>
<proteinExistence type="predicted"/>
<dbReference type="EMBL" id="CP020477">
    <property type="protein sequence ID" value="ARM76997.1"/>
    <property type="molecule type" value="Genomic_DNA"/>
</dbReference>
<dbReference type="InterPro" id="IPR052342">
    <property type="entry name" value="MCH/BMMD"/>
</dbReference>
<dbReference type="STRING" id="282676.B6F84_00710"/>
<dbReference type="OrthoDB" id="209979at2157"/>
<name>A0A1W6K3B6_9CREN</name>
<dbReference type="Proteomes" id="UP000193404">
    <property type="component" value="Chromosome"/>
</dbReference>
<evidence type="ECO:0000313" key="3">
    <source>
        <dbReference type="Proteomes" id="UP000193404"/>
    </source>
</evidence>
<sequence>MEVTKIGYKFITKRRTITEADIILFAGLTGDMHPAHLDEIYSKSSIFGKRVSHGFLTLSLLQGLLAQHEIINNIVALLGVNNVKFKSPVFIGDTIWSECEIVDSRESKGKSGNYVVNIHCVGKKQDNTEILEYDIIELMKL</sequence>
<dbReference type="PANTHER" id="PTHR43664:SF1">
    <property type="entry name" value="BETA-METHYLMALYL-COA DEHYDRATASE"/>
    <property type="match status" value="1"/>
</dbReference>
<dbReference type="Gene3D" id="3.10.129.10">
    <property type="entry name" value="Hotdog Thioesterase"/>
    <property type="match status" value="1"/>
</dbReference>
<protein>
    <submittedName>
        <fullName evidence="2">Dehydratase</fullName>
    </submittedName>
</protein>
<evidence type="ECO:0000259" key="1">
    <source>
        <dbReference type="Pfam" id="PF01575"/>
    </source>
</evidence>
<keyword evidence="3" id="KW-1185">Reference proteome</keyword>
<dbReference type="KEGG" id="aman:B6F84_00710"/>
<accession>A0A1W6K3B6</accession>
<dbReference type="Pfam" id="PF01575">
    <property type="entry name" value="MaoC_dehydratas"/>
    <property type="match status" value="1"/>
</dbReference>
<reference evidence="2 3" key="1">
    <citation type="submission" date="2017-03" db="EMBL/GenBank/DDBJ databases">
        <title>Sulfur activation and transportation mechanism of thermophilic Archaea Acidianus manzaensis YN-25.</title>
        <authorList>
            <person name="Ma Y."/>
            <person name="Yang Y."/>
            <person name="Xia J."/>
        </authorList>
    </citation>
    <scope>NUCLEOTIDE SEQUENCE [LARGE SCALE GENOMIC DNA]</scope>
    <source>
        <strain evidence="2 3">YN-25</strain>
    </source>
</reference>
<feature type="domain" description="MaoC-like" evidence="1">
    <location>
        <begin position="5"/>
        <end position="115"/>
    </location>
</feature>